<dbReference type="InterPro" id="IPR011006">
    <property type="entry name" value="CheY-like_superfamily"/>
</dbReference>
<dbReference type="GO" id="GO:0003700">
    <property type="term" value="F:DNA-binding transcription factor activity"/>
    <property type="evidence" value="ECO:0007669"/>
    <property type="project" value="InterPro"/>
</dbReference>
<dbReference type="SUPFAM" id="SSF47384">
    <property type="entry name" value="Homodimeric domain of signal transducing histidine kinase"/>
    <property type="match status" value="1"/>
</dbReference>
<evidence type="ECO:0000256" key="4">
    <source>
        <dbReference type="ARBA" id="ARBA00022679"/>
    </source>
</evidence>
<dbReference type="InterPro" id="IPR036890">
    <property type="entry name" value="HATPase_C_sf"/>
</dbReference>
<dbReference type="InterPro" id="IPR018062">
    <property type="entry name" value="HTH_AraC-typ_CS"/>
</dbReference>
<dbReference type="PROSITE" id="PS01124">
    <property type="entry name" value="HTH_ARAC_FAMILY_2"/>
    <property type="match status" value="1"/>
</dbReference>
<dbReference type="Gene3D" id="3.30.565.10">
    <property type="entry name" value="Histidine kinase-like ATPase, C-terminal domain"/>
    <property type="match status" value="1"/>
</dbReference>
<reference evidence="17 18" key="1">
    <citation type="submission" date="2017-02" db="EMBL/GenBank/DDBJ databases">
        <authorList>
            <person name="Peterson S.W."/>
        </authorList>
    </citation>
    <scope>NUCLEOTIDE SEQUENCE [LARGE SCALE GENOMIC DNA]</scope>
    <source>
        <strain evidence="17 18">DSM 22899</strain>
    </source>
</reference>
<dbReference type="Pfam" id="PF02518">
    <property type="entry name" value="HATPase_c"/>
    <property type="match status" value="1"/>
</dbReference>
<dbReference type="PROSITE" id="PS50109">
    <property type="entry name" value="HIS_KIN"/>
    <property type="match status" value="1"/>
</dbReference>
<evidence type="ECO:0000259" key="15">
    <source>
        <dbReference type="PROSITE" id="PS50109"/>
    </source>
</evidence>
<dbReference type="InterPro" id="IPR011110">
    <property type="entry name" value="Reg_prop"/>
</dbReference>
<keyword evidence="5" id="KW-0547">Nucleotide-binding</keyword>
<evidence type="ECO:0000256" key="7">
    <source>
        <dbReference type="ARBA" id="ARBA00022840"/>
    </source>
</evidence>
<dbReference type="SUPFAM" id="SSF46689">
    <property type="entry name" value="Homeodomain-like"/>
    <property type="match status" value="1"/>
</dbReference>
<protein>
    <recommendedName>
        <fullName evidence="2">histidine kinase</fullName>
        <ecNumber evidence="2">2.7.13.3</ecNumber>
    </recommendedName>
</protein>
<dbReference type="PROSITE" id="PS00041">
    <property type="entry name" value="HTH_ARAC_FAMILY_1"/>
    <property type="match status" value="1"/>
</dbReference>
<dbReference type="Proteomes" id="UP000190541">
    <property type="component" value="Unassembled WGS sequence"/>
</dbReference>
<comment type="catalytic activity">
    <reaction evidence="1">
        <text>ATP + protein L-histidine = ADP + protein N-phospho-L-histidine.</text>
        <dbReference type="EC" id="2.7.13.3"/>
    </reaction>
</comment>
<dbReference type="EC" id="2.7.13.3" evidence="2"/>
<dbReference type="PANTHER" id="PTHR43547:SF2">
    <property type="entry name" value="HYBRID SIGNAL TRANSDUCTION HISTIDINE KINASE C"/>
    <property type="match status" value="1"/>
</dbReference>
<dbReference type="InterPro" id="IPR018060">
    <property type="entry name" value="HTH_AraC"/>
</dbReference>
<keyword evidence="3 12" id="KW-0597">Phosphoprotein</keyword>
<dbReference type="Gene3D" id="2.60.40.10">
    <property type="entry name" value="Immunoglobulins"/>
    <property type="match status" value="1"/>
</dbReference>
<dbReference type="Gene3D" id="2.130.10.10">
    <property type="entry name" value="YVTN repeat-like/Quinoprotein amine dehydrogenase"/>
    <property type="match status" value="2"/>
</dbReference>
<dbReference type="InterPro" id="IPR005467">
    <property type="entry name" value="His_kinase_dom"/>
</dbReference>
<dbReference type="GO" id="GO:0043565">
    <property type="term" value="F:sequence-specific DNA binding"/>
    <property type="evidence" value="ECO:0007669"/>
    <property type="project" value="InterPro"/>
</dbReference>
<dbReference type="InterPro" id="IPR013783">
    <property type="entry name" value="Ig-like_fold"/>
</dbReference>
<proteinExistence type="predicted"/>
<dbReference type="SMART" id="SM00388">
    <property type="entry name" value="HisKA"/>
    <property type="match status" value="1"/>
</dbReference>
<keyword evidence="7" id="KW-0067">ATP-binding</keyword>
<dbReference type="Gene3D" id="3.40.50.2300">
    <property type="match status" value="1"/>
</dbReference>
<dbReference type="GO" id="GO:0000155">
    <property type="term" value="F:phosphorelay sensor kinase activity"/>
    <property type="evidence" value="ECO:0007669"/>
    <property type="project" value="InterPro"/>
</dbReference>
<keyword evidence="4" id="KW-0808">Transferase</keyword>
<keyword evidence="13" id="KW-0812">Transmembrane</keyword>
<dbReference type="SMART" id="SM00387">
    <property type="entry name" value="HATPase_c"/>
    <property type="match status" value="1"/>
</dbReference>
<dbReference type="PANTHER" id="PTHR43547">
    <property type="entry name" value="TWO-COMPONENT HISTIDINE KINASE"/>
    <property type="match status" value="1"/>
</dbReference>
<dbReference type="InterPro" id="IPR003661">
    <property type="entry name" value="HisK_dim/P_dom"/>
</dbReference>
<dbReference type="EMBL" id="FUYS01000005">
    <property type="protein sequence ID" value="SKB63533.1"/>
    <property type="molecule type" value="Genomic_DNA"/>
</dbReference>
<feature type="modified residue" description="4-aspartylphosphate" evidence="12">
    <location>
        <position position="1130"/>
    </location>
</feature>
<evidence type="ECO:0000256" key="10">
    <source>
        <dbReference type="ARBA" id="ARBA00023125"/>
    </source>
</evidence>
<dbReference type="Pfam" id="PF07495">
    <property type="entry name" value="Y_Y_Y"/>
    <property type="match status" value="1"/>
</dbReference>
<dbReference type="Gene3D" id="1.10.287.130">
    <property type="match status" value="1"/>
</dbReference>
<evidence type="ECO:0000256" key="1">
    <source>
        <dbReference type="ARBA" id="ARBA00000085"/>
    </source>
</evidence>
<gene>
    <name evidence="17" type="ORF">SAMN05660226_02400</name>
</gene>
<dbReference type="Pfam" id="PF00072">
    <property type="entry name" value="Response_reg"/>
    <property type="match status" value="1"/>
</dbReference>
<dbReference type="CDD" id="cd00082">
    <property type="entry name" value="HisKA"/>
    <property type="match status" value="1"/>
</dbReference>
<evidence type="ECO:0000256" key="11">
    <source>
        <dbReference type="ARBA" id="ARBA00023163"/>
    </source>
</evidence>
<dbReference type="SUPFAM" id="SSF63829">
    <property type="entry name" value="Calcium-dependent phosphotriesterase"/>
    <property type="match status" value="2"/>
</dbReference>
<dbReference type="PROSITE" id="PS50110">
    <property type="entry name" value="RESPONSE_REGULATORY"/>
    <property type="match status" value="1"/>
</dbReference>
<evidence type="ECO:0000256" key="5">
    <source>
        <dbReference type="ARBA" id="ARBA00022741"/>
    </source>
</evidence>
<feature type="domain" description="HTH araC/xylS-type" evidence="14">
    <location>
        <begin position="1229"/>
        <end position="1327"/>
    </location>
</feature>
<name>A0A1T5CW09_9SPHI</name>
<evidence type="ECO:0000256" key="2">
    <source>
        <dbReference type="ARBA" id="ARBA00012438"/>
    </source>
</evidence>
<evidence type="ECO:0000256" key="8">
    <source>
        <dbReference type="ARBA" id="ARBA00023012"/>
    </source>
</evidence>
<feature type="domain" description="Histidine kinase" evidence="15">
    <location>
        <begin position="845"/>
        <end position="1060"/>
    </location>
</feature>
<organism evidence="17 18">
    <name type="scientific">Parapedobacter luteus</name>
    <dbReference type="NCBI Taxonomy" id="623280"/>
    <lineage>
        <taxon>Bacteria</taxon>
        <taxon>Pseudomonadati</taxon>
        <taxon>Bacteroidota</taxon>
        <taxon>Sphingobacteriia</taxon>
        <taxon>Sphingobacteriales</taxon>
        <taxon>Sphingobacteriaceae</taxon>
        <taxon>Parapedobacter</taxon>
    </lineage>
</organism>
<evidence type="ECO:0000256" key="13">
    <source>
        <dbReference type="SAM" id="Phobius"/>
    </source>
</evidence>
<evidence type="ECO:0000259" key="16">
    <source>
        <dbReference type="PROSITE" id="PS50110"/>
    </source>
</evidence>
<evidence type="ECO:0000256" key="6">
    <source>
        <dbReference type="ARBA" id="ARBA00022777"/>
    </source>
</evidence>
<keyword evidence="9" id="KW-0805">Transcription regulation</keyword>
<evidence type="ECO:0000259" key="14">
    <source>
        <dbReference type="PROSITE" id="PS01124"/>
    </source>
</evidence>
<dbReference type="InterPro" id="IPR001789">
    <property type="entry name" value="Sig_transdc_resp-reg_receiver"/>
</dbReference>
<dbReference type="Pfam" id="PF07494">
    <property type="entry name" value="Reg_prop"/>
    <property type="match status" value="9"/>
</dbReference>
<evidence type="ECO:0000313" key="18">
    <source>
        <dbReference type="Proteomes" id="UP000190541"/>
    </source>
</evidence>
<dbReference type="SUPFAM" id="SSF55874">
    <property type="entry name" value="ATPase domain of HSP90 chaperone/DNA topoisomerase II/histidine kinase"/>
    <property type="match status" value="1"/>
</dbReference>
<evidence type="ECO:0000256" key="12">
    <source>
        <dbReference type="PROSITE-ProRule" id="PRU00169"/>
    </source>
</evidence>
<evidence type="ECO:0000313" key="17">
    <source>
        <dbReference type="EMBL" id="SKB63533.1"/>
    </source>
</evidence>
<keyword evidence="10" id="KW-0238">DNA-binding</keyword>
<dbReference type="SMART" id="SM00448">
    <property type="entry name" value="REC"/>
    <property type="match status" value="1"/>
</dbReference>
<dbReference type="Pfam" id="PF12833">
    <property type="entry name" value="HTH_18"/>
    <property type="match status" value="1"/>
</dbReference>
<keyword evidence="8" id="KW-0902">Two-component regulatory system</keyword>
<dbReference type="CDD" id="cd17574">
    <property type="entry name" value="REC_OmpR"/>
    <property type="match status" value="1"/>
</dbReference>
<keyword evidence="13" id="KW-0472">Membrane</keyword>
<keyword evidence="6 17" id="KW-0418">Kinase</keyword>
<dbReference type="InterPro" id="IPR015943">
    <property type="entry name" value="WD40/YVTN_repeat-like_dom_sf"/>
</dbReference>
<keyword evidence="11" id="KW-0804">Transcription</keyword>
<dbReference type="SMART" id="SM00342">
    <property type="entry name" value="HTH_ARAC"/>
    <property type="match status" value="1"/>
</dbReference>
<accession>A0A1T5CW09</accession>
<dbReference type="STRING" id="623280.SAMN05660226_02400"/>
<dbReference type="InterPro" id="IPR003594">
    <property type="entry name" value="HATPase_dom"/>
</dbReference>
<dbReference type="GO" id="GO:0005524">
    <property type="term" value="F:ATP binding"/>
    <property type="evidence" value="ECO:0007669"/>
    <property type="project" value="UniProtKB-KW"/>
</dbReference>
<evidence type="ECO:0000256" key="3">
    <source>
        <dbReference type="ARBA" id="ARBA00022553"/>
    </source>
</evidence>
<keyword evidence="13" id="KW-1133">Transmembrane helix</keyword>
<dbReference type="FunFam" id="3.30.565.10:FF:000037">
    <property type="entry name" value="Hybrid sensor histidine kinase/response regulator"/>
    <property type="match status" value="1"/>
</dbReference>
<dbReference type="SUPFAM" id="SSF52172">
    <property type="entry name" value="CheY-like"/>
    <property type="match status" value="1"/>
</dbReference>
<dbReference type="Gene3D" id="1.10.10.60">
    <property type="entry name" value="Homeodomain-like"/>
    <property type="match status" value="1"/>
</dbReference>
<dbReference type="InterPro" id="IPR009057">
    <property type="entry name" value="Homeodomain-like_sf"/>
</dbReference>
<feature type="transmembrane region" description="Helical" evidence="13">
    <location>
        <begin position="791"/>
        <end position="811"/>
    </location>
</feature>
<keyword evidence="18" id="KW-1185">Reference proteome</keyword>
<dbReference type="Pfam" id="PF00512">
    <property type="entry name" value="HisKA"/>
    <property type="match status" value="1"/>
</dbReference>
<evidence type="ECO:0000256" key="9">
    <source>
        <dbReference type="ARBA" id="ARBA00023015"/>
    </source>
</evidence>
<dbReference type="InterPro" id="IPR011123">
    <property type="entry name" value="Y_Y_Y"/>
</dbReference>
<dbReference type="RefSeq" id="WP_176146185.1">
    <property type="nucleotide sequence ID" value="NZ_FUYS01000005.1"/>
</dbReference>
<sequence length="1327" mass="149314">MSRILLCLLVVGGLSLPLLGEAQPIQFQQLSVEDGLPHNHVTAIVKDKQGFLWFGTPAGLSRYDGHEVKVFRHVAQQPHSIVDNDILGLFIGPHEQLWVKTKLGMNIYDGRGQRFIRNVDSVLQSMGLPVAEILDIRRSPRGECWFLQIGGMVSSYAEQQGAVVLYPWPDPTVPVTGIALDSAGDAWAVDQKGTVHQMKGGSPVSFRLQDKAAEAQRSAEFRLFIDRKGQPWVYAPAIGVYWWPEKQALPVHMTVASAMRLSNPIIFGIAEDPEGNIWVATDHGGVNVINPQTRRVSYLLHDPYNDRTIGQNSIMSIYCDRDGIMWAGTFKRGVSYYHSSQIQFALHQRQGDTNDATLPFDDINQFIEDERGNVWIGTNGGGLIYFDRQTNRFTTYRHDPKDPHSLGSDVIVNLCLDRDGVLWIGTYHGGLNRFDGKRFVRYMRDPGDPASIPDNSVWEIYEDSQGRFWVGTLSAGLAQLDRRTGRFTPLGYGEQGFTLSAYISAITEDKEGGLWFGTASGIELLTPQGEFKRFSYAESTSGGLSHDHVNAIVRDSRDRIWVATRDGLNLYEASTGTFKVFRTADGLPDNTVLGIVEDQAGTIWVSTTRGISAVREEEGSPGQWRFWSYDRRDGLQANAFNEDAVCRMSTGELFFGGPSGFNIIDPARVQSPPSTLARPVLTDFQLFNSSVDASLWQDDRPLKLSHDQNVLGFVVASLYFFNKDRAHFRYKLAGFDKRWLPMDQHTRKVTFTNLDPGNYRFDVMVSADGKTWSEPYTLAHITIRPPFWQTAWAYMAYGLLFVAGMLLIRYIERTREKTRFALLQERQQARQLAELDKLKTRFFTNVSHEFRSPINVILAAIDKLHQETRSLPGSRHLGVIERNARRLLHLVNQLLDFRKADTQELRPHLEWGDLAYAVVQHVESFNDIAESKKITYHYSLSDARYEAWFDGEKVERILFNLLSNAFKFTPVGGRVTVTVNFEDTMTLVVRDTGIGIPQAARARIFDRYFQYDTPPGMLNQGSGIGLAITKEYVQLLGGRIEVDSVPDQGSVFTVILPLRPPPGQADQSPPHVAKSASKTMKRVLLVEDDEDFRFYLKDNLHHSLSVYEAGDAASGWAKVLAVHPDIIVSDVAMPGEDGIALCRRLKNDARTRHIPVILLTAMDDEAMQLAGIESGATDYITKPFNSELLRSKVSSILRQKDSMEQTYKKRIDVQPADTKKESADELFLRKAFETVERHMDNAGFSVETLASEMNMSRVGLYKRILTLTGHTPSEFIRNIRLRHAAQLLEQSGVTVAEVAYQVGFGSPKQFSKYFKALYGVAPSAYRK</sequence>
<dbReference type="InterPro" id="IPR004358">
    <property type="entry name" value="Sig_transdc_His_kin-like_C"/>
</dbReference>
<feature type="domain" description="Response regulatory" evidence="16">
    <location>
        <begin position="1082"/>
        <end position="1197"/>
    </location>
</feature>
<dbReference type="InterPro" id="IPR036097">
    <property type="entry name" value="HisK_dim/P_sf"/>
</dbReference>
<dbReference type="PRINTS" id="PR00344">
    <property type="entry name" value="BCTRLSENSOR"/>
</dbReference>